<dbReference type="OrthoDB" id="121974at2"/>
<evidence type="ECO:0000313" key="3">
    <source>
        <dbReference type="Proteomes" id="UP000029672"/>
    </source>
</evidence>
<dbReference type="STRING" id="1547445.LO80_09100"/>
<gene>
    <name evidence="2" type="ORF">LO80_09100</name>
</gene>
<dbReference type="Pfam" id="PF14534">
    <property type="entry name" value="DUF4440"/>
    <property type="match status" value="1"/>
</dbReference>
<dbReference type="EMBL" id="CP009574">
    <property type="protein sequence ID" value="AIT10112.1"/>
    <property type="molecule type" value="Genomic_DNA"/>
</dbReference>
<dbReference type="Gene3D" id="3.10.450.50">
    <property type="match status" value="1"/>
</dbReference>
<organism evidence="2 3">
    <name type="scientific">Candidatus Francisella endociliophora</name>
    <dbReference type="NCBI Taxonomy" id="653937"/>
    <lineage>
        <taxon>Bacteria</taxon>
        <taxon>Pseudomonadati</taxon>
        <taxon>Pseudomonadota</taxon>
        <taxon>Gammaproteobacteria</taxon>
        <taxon>Thiotrichales</taxon>
        <taxon>Francisellaceae</taxon>
        <taxon>Francisella</taxon>
    </lineage>
</organism>
<sequence>MTFLSQTLLDLEKSLLSSKTRFDYKYMSEILTNDFREFGKSGKAYTKQDILQSLLSPIKINLEIINNSFKVNLLEEHIILVTYMTINKYNNQKHNRSSIWVGLNNKWKIKFHQGTTIEG</sequence>
<dbReference type="InterPro" id="IPR027843">
    <property type="entry name" value="DUF4440"/>
</dbReference>
<protein>
    <recommendedName>
        <fullName evidence="1">DUF4440 domain-containing protein</fullName>
    </recommendedName>
</protein>
<dbReference type="SUPFAM" id="SSF54427">
    <property type="entry name" value="NTF2-like"/>
    <property type="match status" value="1"/>
</dbReference>
<name>A0A097ERE1_9GAMM</name>
<dbReference type="RefSeq" id="WP_040010486.1">
    <property type="nucleotide sequence ID" value="NZ_CP009574.1"/>
</dbReference>
<dbReference type="eggNOG" id="COG4994">
    <property type="taxonomic scope" value="Bacteria"/>
</dbReference>
<keyword evidence="3" id="KW-1185">Reference proteome</keyword>
<dbReference type="AlphaFoldDB" id="A0A097ERE1"/>
<dbReference type="InterPro" id="IPR032710">
    <property type="entry name" value="NTF2-like_dom_sf"/>
</dbReference>
<evidence type="ECO:0000313" key="2">
    <source>
        <dbReference type="EMBL" id="AIT10112.1"/>
    </source>
</evidence>
<feature type="domain" description="DUF4440" evidence="1">
    <location>
        <begin position="9"/>
        <end position="109"/>
    </location>
</feature>
<accession>A0A097ERE1</accession>
<proteinExistence type="predicted"/>
<evidence type="ECO:0000259" key="1">
    <source>
        <dbReference type="Pfam" id="PF14534"/>
    </source>
</evidence>
<dbReference type="Proteomes" id="UP000029672">
    <property type="component" value="Chromosome"/>
</dbReference>
<reference evidence="2 3" key="1">
    <citation type="submission" date="2014-10" db="EMBL/GenBank/DDBJ databases">
        <title>Whole genome sequence of Francisella endociliophora strain FSC1006, isolated from a laboratory culture of the marine ciliate Euplotes raikovi.</title>
        <authorList>
            <person name="Granberg M."/>
            <person name="Backman S."/>
            <person name="Lundmark E."/>
            <person name="Nilsson E."/>
            <person name="Karlsson E."/>
            <person name="Thelaus J."/>
            <person name="Ohrman C."/>
            <person name="Larkeryd A."/>
            <person name="Stenberg P."/>
        </authorList>
    </citation>
    <scope>NUCLEOTIDE SEQUENCE [LARGE SCALE GENOMIC DNA]</scope>
    <source>
        <strain evidence="2 3">FSC1006</strain>
    </source>
</reference>
<dbReference type="HOGENOM" id="CLU_119560_2_0_6"/>
<dbReference type="KEGG" id="frf:LO80_09100"/>